<sequence>MIYIGTIVSFLFIIIVAYALTHKYNPQIVLLLAGLIMLGTSMSLGLYSIDVERDLSGKSTGWTVFDLFLMIKQVMGTNLMRVGIMIMTIGGYVAYMKTIQASTALVYVSMRPLMLLRRVPDIAAILVIPIGQMLFICTPSAAGLGLLLVVSIFPILVNLGVSRPTAVSVISACTIFDMGPGSANTARSAELAGMTNMEYFVEHQLSLVIPVTIFLMVVYYFSNRYFDRIDRAKGVITNEKMDVKTMKVDVPLIYAILPVLPLVLLVTFSSYFQPFGRPIVLDTTTAMFISLIVALIFEMIHYRSLKGALVQIKSFWTGMGNVFGKVVTLIIAAEIFSKGLISLGFIDVLVAGCTHLGFPGIAVSIVIIAVIFMAAILMGSGNASFFSFGPLAPGIASKVGMQPVDMLLPMQLSSSMGRAISPIAGVIVAIAEVAGIKPVELVRRNALPLTLGLMIMILIHYI</sequence>
<feature type="transmembrane region" description="Helical" evidence="8">
    <location>
        <begin position="284"/>
        <end position="302"/>
    </location>
</feature>
<feature type="transmembrane region" description="Helical" evidence="8">
    <location>
        <begin position="29"/>
        <end position="49"/>
    </location>
</feature>
<evidence type="ECO:0000256" key="6">
    <source>
        <dbReference type="ARBA" id="ARBA00022989"/>
    </source>
</evidence>
<gene>
    <name evidence="9" type="ORF">HMPREF0645_0579</name>
</gene>
<feature type="transmembrane region" description="Helical" evidence="8">
    <location>
        <begin position="142"/>
        <end position="161"/>
    </location>
</feature>
<dbReference type="PANTHER" id="PTHR42002:SF2">
    <property type="entry name" value="ANAEROBIC C4-DICARBOXYLATE TRANSPORTER DCUC-RELATED"/>
    <property type="match status" value="1"/>
</dbReference>
<evidence type="ECO:0000256" key="4">
    <source>
        <dbReference type="ARBA" id="ARBA00022475"/>
    </source>
</evidence>
<proteinExistence type="inferred from homology"/>
<comment type="similarity">
    <text evidence="2">Belongs to the DcuC/DcuD transporter (TC 2.A.61) family.</text>
</comment>
<evidence type="ECO:0000256" key="5">
    <source>
        <dbReference type="ARBA" id="ARBA00022692"/>
    </source>
</evidence>
<dbReference type="HOGENOM" id="CLU_030262_3_2_10"/>
<keyword evidence="6 8" id="KW-1133">Transmembrane helix</keyword>
<keyword evidence="5 8" id="KW-0812">Transmembrane</keyword>
<name>D1PUE4_9BACT</name>
<reference evidence="9 10" key="1">
    <citation type="submission" date="2009-10" db="EMBL/GenBank/DDBJ databases">
        <authorList>
            <person name="Qin X."/>
            <person name="Bachman B."/>
            <person name="Battles P."/>
            <person name="Bell A."/>
            <person name="Bess C."/>
            <person name="Bickham C."/>
            <person name="Chaboub L."/>
            <person name="Chen D."/>
            <person name="Coyle M."/>
            <person name="Deiros D.R."/>
            <person name="Dinh H."/>
            <person name="Forbes L."/>
            <person name="Fowler G."/>
            <person name="Francisco L."/>
            <person name="Fu Q."/>
            <person name="Gubbala S."/>
            <person name="Hale W."/>
            <person name="Han Y."/>
            <person name="Hemphill L."/>
            <person name="Highlander S.K."/>
            <person name="Hirani K."/>
            <person name="Hogues M."/>
            <person name="Jackson L."/>
            <person name="Jakkamsetti A."/>
            <person name="Javaid M."/>
            <person name="Jiang H."/>
            <person name="Korchina V."/>
            <person name="Kovar C."/>
            <person name="Lara F."/>
            <person name="Lee S."/>
            <person name="Mata R."/>
            <person name="Mathew T."/>
            <person name="Moen C."/>
            <person name="Morales K."/>
            <person name="Munidasa M."/>
            <person name="Nazareth L."/>
            <person name="Ngo R."/>
            <person name="Nguyen L."/>
            <person name="Okwuonu G."/>
            <person name="Ongeri F."/>
            <person name="Patil S."/>
            <person name="Petrosino J."/>
            <person name="Pham C."/>
            <person name="Pham P."/>
            <person name="Pu L.-L."/>
            <person name="Puazo M."/>
            <person name="Raj R."/>
            <person name="Reid J."/>
            <person name="Rouhana J."/>
            <person name="Saada N."/>
            <person name="Shang Y."/>
            <person name="Simmons D."/>
            <person name="Thornton R."/>
            <person name="Warren J."/>
            <person name="Weissenberger G."/>
            <person name="Zhang J."/>
            <person name="Zhang L."/>
            <person name="Zhou C."/>
            <person name="Zhu D."/>
            <person name="Muzny D."/>
            <person name="Worley K."/>
            <person name="Gibbs R."/>
        </authorList>
    </citation>
    <scope>NUCLEOTIDE SEQUENCE [LARGE SCALE GENOMIC DNA]</scope>
    <source>
        <strain evidence="9 10">DSM 17361</strain>
    </source>
</reference>
<dbReference type="eggNOG" id="COG3069">
    <property type="taxonomic scope" value="Bacteria"/>
</dbReference>
<dbReference type="Proteomes" id="UP000003160">
    <property type="component" value="Unassembled WGS sequence"/>
</dbReference>
<dbReference type="NCBIfam" id="TIGR00771">
    <property type="entry name" value="DcuC"/>
    <property type="match status" value="1"/>
</dbReference>
<evidence type="ECO:0000313" key="9">
    <source>
        <dbReference type="EMBL" id="EFA44992.1"/>
    </source>
</evidence>
<organism evidence="9 10">
    <name type="scientific">Hallella bergensis DSM 17361</name>
    <dbReference type="NCBI Taxonomy" id="585502"/>
    <lineage>
        <taxon>Bacteria</taxon>
        <taxon>Pseudomonadati</taxon>
        <taxon>Bacteroidota</taxon>
        <taxon>Bacteroidia</taxon>
        <taxon>Bacteroidales</taxon>
        <taxon>Prevotellaceae</taxon>
        <taxon>Hallella</taxon>
    </lineage>
</organism>
<keyword evidence="4" id="KW-1003">Cell membrane</keyword>
<keyword evidence="7 8" id="KW-0472">Membrane</keyword>
<dbReference type="RefSeq" id="WP_007174927.1">
    <property type="nucleotide sequence ID" value="NZ_GG704782.1"/>
</dbReference>
<dbReference type="PANTHER" id="PTHR42002">
    <property type="entry name" value="ANAEROBIC C4-DICARBOXYLATE TRANSPORTER DCUC-RELATED"/>
    <property type="match status" value="1"/>
</dbReference>
<comment type="caution">
    <text evidence="9">The sequence shown here is derived from an EMBL/GenBank/DDBJ whole genome shotgun (WGS) entry which is preliminary data.</text>
</comment>
<feature type="transmembrane region" description="Helical" evidence="8">
    <location>
        <begin position="203"/>
        <end position="221"/>
    </location>
</feature>
<dbReference type="OrthoDB" id="1674075at2"/>
<comment type="subcellular location">
    <subcellularLocation>
        <location evidence="1">Cell membrane</location>
        <topology evidence="1">Multi-pass membrane protein</topology>
    </subcellularLocation>
</comment>
<accession>D1PUE4</accession>
<dbReference type="GO" id="GO:0005886">
    <property type="term" value="C:plasma membrane"/>
    <property type="evidence" value="ECO:0007669"/>
    <property type="project" value="UniProtKB-SubCell"/>
</dbReference>
<evidence type="ECO:0000256" key="7">
    <source>
        <dbReference type="ARBA" id="ARBA00023136"/>
    </source>
</evidence>
<feature type="transmembrane region" description="Helical" evidence="8">
    <location>
        <begin position="78"/>
        <end position="95"/>
    </location>
</feature>
<feature type="transmembrane region" description="Helical" evidence="8">
    <location>
        <begin position="250"/>
        <end position="272"/>
    </location>
</feature>
<evidence type="ECO:0000256" key="3">
    <source>
        <dbReference type="ARBA" id="ARBA00022448"/>
    </source>
</evidence>
<dbReference type="GO" id="GO:0015556">
    <property type="term" value="F:C4-dicarboxylate transmembrane transporter activity"/>
    <property type="evidence" value="ECO:0007669"/>
    <property type="project" value="InterPro"/>
</dbReference>
<dbReference type="InterPro" id="IPR004669">
    <property type="entry name" value="C4_dicarb_anaerob_car"/>
</dbReference>
<evidence type="ECO:0000256" key="2">
    <source>
        <dbReference type="ARBA" id="ARBA00005275"/>
    </source>
</evidence>
<evidence type="ECO:0000313" key="10">
    <source>
        <dbReference type="Proteomes" id="UP000003160"/>
    </source>
</evidence>
<protein>
    <submittedName>
        <fullName evidence="9">Transporter, anaerobic C4-dicarboxylate uptake C (DcuC) family</fullName>
    </submittedName>
</protein>
<keyword evidence="3" id="KW-0813">Transport</keyword>
<dbReference type="EMBL" id="ACKS01000026">
    <property type="protein sequence ID" value="EFA44992.1"/>
    <property type="molecule type" value="Genomic_DNA"/>
</dbReference>
<dbReference type="AlphaFoldDB" id="D1PUE4"/>
<feature type="transmembrane region" description="Helical" evidence="8">
    <location>
        <begin position="322"/>
        <end position="346"/>
    </location>
</feature>
<feature type="transmembrane region" description="Helical" evidence="8">
    <location>
        <begin position="358"/>
        <end position="378"/>
    </location>
</feature>
<feature type="transmembrane region" description="Helical" evidence="8">
    <location>
        <begin position="416"/>
        <end position="436"/>
    </location>
</feature>
<dbReference type="InterPro" id="IPR018385">
    <property type="entry name" value="C4_dicarb_anaerob_car-like"/>
</dbReference>
<keyword evidence="10" id="KW-1185">Reference proteome</keyword>
<dbReference type="Pfam" id="PF03606">
    <property type="entry name" value="DcuC"/>
    <property type="match status" value="1"/>
</dbReference>
<evidence type="ECO:0000256" key="1">
    <source>
        <dbReference type="ARBA" id="ARBA00004651"/>
    </source>
</evidence>
<evidence type="ECO:0000256" key="8">
    <source>
        <dbReference type="SAM" id="Phobius"/>
    </source>
</evidence>
<dbReference type="NCBIfam" id="NF037994">
    <property type="entry name" value="DcuC_1"/>
    <property type="match status" value="1"/>
</dbReference>